<evidence type="ECO:0000313" key="3">
    <source>
        <dbReference type="Proteomes" id="UP000824074"/>
    </source>
</evidence>
<evidence type="ECO:0000313" key="2">
    <source>
        <dbReference type="EMBL" id="HIU40065.1"/>
    </source>
</evidence>
<sequence>MDEKVKKLIEKPLSEKNIKLCSVNYVLEGNTYFLRITIDKEPFVDVDTCVLATEIINPLIDTLEDEFDDSYVLDVCSQEKGDK</sequence>
<gene>
    <name evidence="2" type="ORF">IAB68_02020</name>
</gene>
<dbReference type="InterPro" id="IPR028989">
    <property type="entry name" value="RimP_N"/>
</dbReference>
<evidence type="ECO:0000259" key="1">
    <source>
        <dbReference type="Pfam" id="PF02576"/>
    </source>
</evidence>
<dbReference type="Proteomes" id="UP000824074">
    <property type="component" value="Unassembled WGS sequence"/>
</dbReference>
<dbReference type="SUPFAM" id="SSF75420">
    <property type="entry name" value="YhbC-like, N-terminal domain"/>
    <property type="match status" value="1"/>
</dbReference>
<reference evidence="2" key="2">
    <citation type="journal article" date="2021" name="PeerJ">
        <title>Extensive microbial diversity within the chicken gut microbiome revealed by metagenomics and culture.</title>
        <authorList>
            <person name="Gilroy R."/>
            <person name="Ravi A."/>
            <person name="Getino M."/>
            <person name="Pursley I."/>
            <person name="Horton D.L."/>
            <person name="Alikhan N.F."/>
            <person name="Baker D."/>
            <person name="Gharbi K."/>
            <person name="Hall N."/>
            <person name="Watson M."/>
            <person name="Adriaenssens E.M."/>
            <person name="Foster-Nyarko E."/>
            <person name="Jarju S."/>
            <person name="Secka A."/>
            <person name="Antonio M."/>
            <person name="Oren A."/>
            <person name="Chaudhuri R.R."/>
            <person name="La Ragione R."/>
            <person name="Hildebrand F."/>
            <person name="Pallen M.J."/>
        </authorList>
    </citation>
    <scope>NUCLEOTIDE SEQUENCE</scope>
    <source>
        <strain evidence="2">CHK193-30670</strain>
    </source>
</reference>
<reference evidence="2" key="1">
    <citation type="submission" date="2020-10" db="EMBL/GenBank/DDBJ databases">
        <authorList>
            <person name="Gilroy R."/>
        </authorList>
    </citation>
    <scope>NUCLEOTIDE SEQUENCE</scope>
    <source>
        <strain evidence="2">CHK193-30670</strain>
    </source>
</reference>
<organism evidence="2 3">
    <name type="scientific">Candidatus Aphodocola excrementigallinarum</name>
    <dbReference type="NCBI Taxonomy" id="2840670"/>
    <lineage>
        <taxon>Bacteria</taxon>
        <taxon>Bacillati</taxon>
        <taxon>Bacillota</taxon>
        <taxon>Bacilli</taxon>
        <taxon>Candidatus Aphodocola</taxon>
    </lineage>
</organism>
<accession>A0A9D1INB0</accession>
<proteinExistence type="predicted"/>
<dbReference type="AlphaFoldDB" id="A0A9D1INB0"/>
<feature type="domain" description="Ribosome maturation factor RimP N-terminal" evidence="1">
    <location>
        <begin position="8"/>
        <end position="77"/>
    </location>
</feature>
<dbReference type="Gene3D" id="3.30.300.70">
    <property type="entry name" value="RimP-like superfamily, N-terminal"/>
    <property type="match status" value="1"/>
</dbReference>
<dbReference type="Pfam" id="PF02576">
    <property type="entry name" value="RimP_N"/>
    <property type="match status" value="1"/>
</dbReference>
<dbReference type="EMBL" id="DVMT01000020">
    <property type="protein sequence ID" value="HIU40065.1"/>
    <property type="molecule type" value="Genomic_DNA"/>
</dbReference>
<comment type="caution">
    <text evidence="2">The sequence shown here is derived from an EMBL/GenBank/DDBJ whole genome shotgun (WGS) entry which is preliminary data.</text>
</comment>
<protein>
    <recommendedName>
        <fullName evidence="1">Ribosome maturation factor RimP N-terminal domain-containing protein</fullName>
    </recommendedName>
</protein>
<dbReference type="InterPro" id="IPR035956">
    <property type="entry name" value="RimP_N_sf"/>
</dbReference>
<name>A0A9D1INB0_9FIRM</name>